<comment type="caution">
    <text evidence="2">The sequence shown here is derived from an EMBL/GenBank/DDBJ whole genome shotgun (WGS) entry which is preliminary data.</text>
</comment>
<feature type="domain" description="DUF2007" evidence="1">
    <location>
        <begin position="19"/>
        <end position="86"/>
    </location>
</feature>
<dbReference type="Proteomes" id="UP000749471">
    <property type="component" value="Unassembled WGS sequence"/>
</dbReference>
<keyword evidence="3" id="KW-1185">Reference proteome</keyword>
<gene>
    <name evidence="2" type="ORF">KQI42_09245</name>
</gene>
<accession>A0ABS6E5J9</accession>
<evidence type="ECO:0000313" key="3">
    <source>
        <dbReference type="Proteomes" id="UP000749471"/>
    </source>
</evidence>
<organism evidence="2 3">
    <name type="scientific">Tissierella simiarum</name>
    <dbReference type="NCBI Taxonomy" id="2841534"/>
    <lineage>
        <taxon>Bacteria</taxon>
        <taxon>Bacillati</taxon>
        <taxon>Bacillota</taxon>
        <taxon>Tissierellia</taxon>
        <taxon>Tissierellales</taxon>
        <taxon>Tissierellaceae</taxon>
        <taxon>Tissierella</taxon>
    </lineage>
</organism>
<dbReference type="InterPro" id="IPR018551">
    <property type="entry name" value="DUF2007"/>
</dbReference>
<dbReference type="Pfam" id="PF09413">
    <property type="entry name" value="DUF2007"/>
    <property type="match status" value="1"/>
</dbReference>
<reference evidence="2 3" key="1">
    <citation type="submission" date="2021-06" db="EMBL/GenBank/DDBJ databases">
        <authorList>
            <person name="Sun Q."/>
            <person name="Li D."/>
        </authorList>
    </citation>
    <scope>NUCLEOTIDE SEQUENCE [LARGE SCALE GENOMIC DNA]</scope>
    <source>
        <strain evidence="2 3">MSJ-40</strain>
    </source>
</reference>
<evidence type="ECO:0000313" key="2">
    <source>
        <dbReference type="EMBL" id="MBU5438193.1"/>
    </source>
</evidence>
<protein>
    <submittedName>
        <fullName evidence="2">DUF2007 domain-containing protein</fullName>
    </submittedName>
</protein>
<dbReference type="EMBL" id="JAHLPM010000007">
    <property type="protein sequence ID" value="MBU5438193.1"/>
    <property type="molecule type" value="Genomic_DNA"/>
</dbReference>
<evidence type="ECO:0000259" key="1">
    <source>
        <dbReference type="Pfam" id="PF09413"/>
    </source>
</evidence>
<sequence>MFKNKDGTQGESTSNDFEMVLLKTASNNYELSLIKNLLDEHKISYIVKDRGMGGYMRIIGGSSLYGTDILVEKSSFEKAKAILDEFPWDD</sequence>
<proteinExistence type="predicted"/>
<dbReference type="RefSeq" id="WP_216519099.1">
    <property type="nucleotide sequence ID" value="NZ_JAHLPM010000007.1"/>
</dbReference>
<name>A0ABS6E5J9_9FIRM</name>